<dbReference type="PANTHER" id="PTHR34706:SF1">
    <property type="entry name" value="VWFA DOMAIN-CONTAINING PROTEIN"/>
    <property type="match status" value="1"/>
</dbReference>
<dbReference type="PANTHER" id="PTHR34706">
    <property type="entry name" value="SLR1338 PROTEIN"/>
    <property type="match status" value="1"/>
</dbReference>
<sequence length="345" mass="38384">MPLQEKTTPPPLWSSFPSNRLSVHSQNQSQETLPPYNKSTKSKMRRSFSFFTGKDKKNSQLPTQSSNPFRSMTPSPTIPSPSTTNWDPPSYDDMQYNAPAPKALDSEYAFLAEFDTIFIVDDSSSMRGPRWQEAEQAIAAIAPICTQYDSDGIDIYFLNYHTPVTMPESNGLGGYQNITTASAVQEIFSSVFPRGATPVGLRLRNILMPYIRRVQRMEASREANNGLCDPELVVKPVNIIVITDGVFTDDAESVIEQVARGLDTPNPAAPWQVGIQFFQIGNDPQARKYLEELDDNLGQSCVDEKLRDVVDTVPWRGNTGITLDAQGILKCVLGAVNKKLDRKQV</sequence>
<dbReference type="OrthoDB" id="2142040at2759"/>
<feature type="compositionally biased region" description="Low complexity" evidence="1">
    <location>
        <begin position="71"/>
        <end position="84"/>
    </location>
</feature>
<dbReference type="AlphaFoldDB" id="A0A9W9EVD5"/>
<dbReference type="InterPro" id="IPR036465">
    <property type="entry name" value="vWFA_dom_sf"/>
</dbReference>
<protein>
    <recommendedName>
        <fullName evidence="2">VWFA domain-containing protein</fullName>
    </recommendedName>
</protein>
<evidence type="ECO:0000259" key="2">
    <source>
        <dbReference type="PROSITE" id="PS50234"/>
    </source>
</evidence>
<reference evidence="3" key="1">
    <citation type="submission" date="2022-11" db="EMBL/GenBank/DDBJ databases">
        <authorList>
            <person name="Petersen C."/>
        </authorList>
    </citation>
    <scope>NUCLEOTIDE SEQUENCE</scope>
    <source>
        <strain evidence="3">IBT 30069</strain>
    </source>
</reference>
<organism evidence="3 4">
    <name type="scientific">Penicillium angulare</name>
    <dbReference type="NCBI Taxonomy" id="116970"/>
    <lineage>
        <taxon>Eukaryota</taxon>
        <taxon>Fungi</taxon>
        <taxon>Dikarya</taxon>
        <taxon>Ascomycota</taxon>
        <taxon>Pezizomycotina</taxon>
        <taxon>Eurotiomycetes</taxon>
        <taxon>Eurotiomycetidae</taxon>
        <taxon>Eurotiales</taxon>
        <taxon>Aspergillaceae</taxon>
        <taxon>Penicillium</taxon>
    </lineage>
</organism>
<feature type="compositionally biased region" description="Polar residues" evidence="1">
    <location>
        <begin position="59"/>
        <end position="70"/>
    </location>
</feature>
<comment type="caution">
    <text evidence="3">The sequence shown here is derived from an EMBL/GenBank/DDBJ whole genome shotgun (WGS) entry which is preliminary data.</text>
</comment>
<feature type="domain" description="VWFA" evidence="2">
    <location>
        <begin position="115"/>
        <end position="294"/>
    </location>
</feature>
<dbReference type="Gene3D" id="3.40.50.410">
    <property type="entry name" value="von Willebrand factor, type A domain"/>
    <property type="match status" value="1"/>
</dbReference>
<dbReference type="SUPFAM" id="SSF53300">
    <property type="entry name" value="vWA-like"/>
    <property type="match status" value="1"/>
</dbReference>
<dbReference type="InterPro" id="IPR002035">
    <property type="entry name" value="VWF_A"/>
</dbReference>
<evidence type="ECO:0000313" key="3">
    <source>
        <dbReference type="EMBL" id="KAJ5088672.1"/>
    </source>
</evidence>
<name>A0A9W9EVD5_9EURO</name>
<evidence type="ECO:0000256" key="1">
    <source>
        <dbReference type="SAM" id="MobiDB-lite"/>
    </source>
</evidence>
<dbReference type="EMBL" id="JAPQKH010000007">
    <property type="protein sequence ID" value="KAJ5088672.1"/>
    <property type="molecule type" value="Genomic_DNA"/>
</dbReference>
<feature type="compositionally biased region" description="Polar residues" evidence="1">
    <location>
        <begin position="15"/>
        <end position="32"/>
    </location>
</feature>
<gene>
    <name evidence="3" type="ORF">N7456_012288</name>
</gene>
<accession>A0A9W9EVD5</accession>
<keyword evidence="4" id="KW-1185">Reference proteome</keyword>
<dbReference type="Proteomes" id="UP001149165">
    <property type="component" value="Unassembled WGS sequence"/>
</dbReference>
<proteinExistence type="predicted"/>
<evidence type="ECO:0000313" key="4">
    <source>
        <dbReference type="Proteomes" id="UP001149165"/>
    </source>
</evidence>
<feature type="region of interest" description="Disordered" evidence="1">
    <location>
        <begin position="1"/>
        <end position="86"/>
    </location>
</feature>
<dbReference type="PROSITE" id="PS50234">
    <property type="entry name" value="VWFA"/>
    <property type="match status" value="1"/>
</dbReference>
<reference evidence="3" key="2">
    <citation type="journal article" date="2023" name="IMA Fungus">
        <title>Comparative genomic study of the Penicillium genus elucidates a diverse pangenome and 15 lateral gene transfer events.</title>
        <authorList>
            <person name="Petersen C."/>
            <person name="Sorensen T."/>
            <person name="Nielsen M.R."/>
            <person name="Sondergaard T.E."/>
            <person name="Sorensen J.L."/>
            <person name="Fitzpatrick D.A."/>
            <person name="Frisvad J.C."/>
            <person name="Nielsen K.L."/>
        </authorList>
    </citation>
    <scope>NUCLEOTIDE SEQUENCE</scope>
    <source>
        <strain evidence="3">IBT 30069</strain>
    </source>
</reference>